<dbReference type="Proteomes" id="UP000183983">
    <property type="component" value="Unassembled WGS sequence"/>
</dbReference>
<evidence type="ECO:0008006" key="4">
    <source>
        <dbReference type="Google" id="ProtNLM"/>
    </source>
</evidence>
<dbReference type="AlphaFoldDB" id="A0A1M7NBA8"/>
<reference evidence="2 3" key="1">
    <citation type="submission" date="2016-11" db="EMBL/GenBank/DDBJ databases">
        <authorList>
            <person name="Jaros S."/>
            <person name="Januszkiewicz K."/>
            <person name="Wedrychowicz H."/>
        </authorList>
    </citation>
    <scope>NUCLEOTIDE SEQUENCE [LARGE SCALE GENOMIC DNA]</scope>
    <source>
        <strain evidence="2 3">LMG 26898</strain>
    </source>
</reference>
<evidence type="ECO:0000313" key="3">
    <source>
        <dbReference type="Proteomes" id="UP000183983"/>
    </source>
</evidence>
<dbReference type="OrthoDB" id="5295180at2"/>
<accession>A0A1M7NBA8</accession>
<proteinExistence type="predicted"/>
<protein>
    <recommendedName>
        <fullName evidence="4">Nitrogen fixation protein FixH</fullName>
    </recommendedName>
</protein>
<dbReference type="InterPro" id="IPR008620">
    <property type="entry name" value="FixH"/>
</dbReference>
<keyword evidence="1" id="KW-0472">Membrane</keyword>
<keyword evidence="1" id="KW-0812">Transmembrane</keyword>
<dbReference type="EMBL" id="FRDA01000005">
    <property type="protein sequence ID" value="SHN00935.1"/>
    <property type="molecule type" value="Genomic_DNA"/>
</dbReference>
<evidence type="ECO:0000313" key="2">
    <source>
        <dbReference type="EMBL" id="SHN00935.1"/>
    </source>
</evidence>
<gene>
    <name evidence="2" type="ORF">SAMN05216593_105368</name>
</gene>
<name>A0A1M7NBA8_9PSED</name>
<dbReference type="STRING" id="1190415.SAMN05216593_105368"/>
<sequence>MPAATAARPWYKHLWPWIIIGMLSCSVLLSLTMAGIAINHPDNLVTDNYYEAGKGINRSINREVLAQTLMLRASLHLDDVTGEAELRLSGNSNPERLELNLISPTRPDMDRRVFLTRSPSEAGRYIGQLQDRVEGRRFVELLGTEGGQTWRLFEEEWIRPERTLTLGDEPLQAAQGRKD</sequence>
<feature type="transmembrane region" description="Helical" evidence="1">
    <location>
        <begin position="14"/>
        <end position="38"/>
    </location>
</feature>
<organism evidence="2 3">
    <name type="scientific">Pseudomonas asturiensis</name>
    <dbReference type="NCBI Taxonomy" id="1190415"/>
    <lineage>
        <taxon>Bacteria</taxon>
        <taxon>Pseudomonadati</taxon>
        <taxon>Pseudomonadota</taxon>
        <taxon>Gammaproteobacteria</taxon>
        <taxon>Pseudomonadales</taxon>
        <taxon>Pseudomonadaceae</taxon>
        <taxon>Pseudomonas</taxon>
    </lineage>
</organism>
<evidence type="ECO:0000256" key="1">
    <source>
        <dbReference type="SAM" id="Phobius"/>
    </source>
</evidence>
<dbReference type="Pfam" id="PF05751">
    <property type="entry name" value="FixH"/>
    <property type="match status" value="1"/>
</dbReference>
<keyword evidence="1" id="KW-1133">Transmembrane helix</keyword>
<dbReference type="RefSeq" id="WP_073166671.1">
    <property type="nucleotide sequence ID" value="NZ_FRDA01000005.1"/>
</dbReference>